<comment type="caution">
    <text evidence="4">The sequence shown here is derived from an EMBL/GenBank/DDBJ whole genome shotgun (WGS) entry which is preliminary data.</text>
</comment>
<dbReference type="RefSeq" id="WP_188883101.1">
    <property type="nucleotide sequence ID" value="NZ_BMPF01000002.1"/>
</dbReference>
<dbReference type="GO" id="GO:0016747">
    <property type="term" value="F:acyltransferase activity, transferring groups other than amino-acyl groups"/>
    <property type="evidence" value="ECO:0007669"/>
    <property type="project" value="InterPro"/>
</dbReference>
<evidence type="ECO:0000313" key="4">
    <source>
        <dbReference type="EMBL" id="GGL35175.1"/>
    </source>
</evidence>
<dbReference type="InterPro" id="IPR050832">
    <property type="entry name" value="Bact_Acetyltransf"/>
</dbReference>
<proteinExistence type="predicted"/>
<evidence type="ECO:0000259" key="3">
    <source>
        <dbReference type="PROSITE" id="PS51186"/>
    </source>
</evidence>
<protein>
    <submittedName>
        <fullName evidence="4">GNAT family N-acetyltransferase</fullName>
    </submittedName>
</protein>
<dbReference type="Proteomes" id="UP000628840">
    <property type="component" value="Unassembled WGS sequence"/>
</dbReference>
<dbReference type="EMBL" id="BMPF01000002">
    <property type="protein sequence ID" value="GGL35175.1"/>
    <property type="molecule type" value="Genomic_DNA"/>
</dbReference>
<accession>A0A830FAD2</accession>
<dbReference type="PANTHER" id="PTHR43877">
    <property type="entry name" value="AMINOALKYLPHOSPHONATE N-ACETYLTRANSFERASE-RELATED-RELATED"/>
    <property type="match status" value="1"/>
</dbReference>
<keyword evidence="1" id="KW-0808">Transferase</keyword>
<name>A0A830FAD2_9EURY</name>
<evidence type="ECO:0000256" key="2">
    <source>
        <dbReference type="ARBA" id="ARBA00023315"/>
    </source>
</evidence>
<organism evidence="4 5">
    <name type="scientific">Halarchaeum grantii</name>
    <dbReference type="NCBI Taxonomy" id="1193105"/>
    <lineage>
        <taxon>Archaea</taxon>
        <taxon>Methanobacteriati</taxon>
        <taxon>Methanobacteriota</taxon>
        <taxon>Stenosarchaea group</taxon>
        <taxon>Halobacteria</taxon>
        <taxon>Halobacteriales</taxon>
        <taxon>Halobacteriaceae</taxon>
    </lineage>
</organism>
<evidence type="ECO:0000313" key="5">
    <source>
        <dbReference type="Proteomes" id="UP000628840"/>
    </source>
</evidence>
<dbReference type="Gene3D" id="3.40.630.30">
    <property type="match status" value="1"/>
</dbReference>
<dbReference type="Pfam" id="PF00583">
    <property type="entry name" value="Acetyltransf_1"/>
    <property type="match status" value="1"/>
</dbReference>
<evidence type="ECO:0000256" key="1">
    <source>
        <dbReference type="ARBA" id="ARBA00022679"/>
    </source>
</evidence>
<dbReference type="OrthoDB" id="339006at2157"/>
<dbReference type="SUPFAM" id="SSF55729">
    <property type="entry name" value="Acyl-CoA N-acyltransferases (Nat)"/>
    <property type="match status" value="1"/>
</dbReference>
<dbReference type="PROSITE" id="PS51186">
    <property type="entry name" value="GNAT"/>
    <property type="match status" value="1"/>
</dbReference>
<reference evidence="4 5" key="1">
    <citation type="journal article" date="2019" name="Int. J. Syst. Evol. Microbiol.">
        <title>The Global Catalogue of Microorganisms (GCM) 10K type strain sequencing project: providing services to taxonomists for standard genome sequencing and annotation.</title>
        <authorList>
            <consortium name="The Broad Institute Genomics Platform"/>
            <consortium name="The Broad Institute Genome Sequencing Center for Infectious Disease"/>
            <person name="Wu L."/>
            <person name="Ma J."/>
        </authorList>
    </citation>
    <scope>NUCLEOTIDE SEQUENCE [LARGE SCALE GENOMIC DNA]</scope>
    <source>
        <strain evidence="4 5">JCM 19585</strain>
    </source>
</reference>
<dbReference type="InterPro" id="IPR016181">
    <property type="entry name" value="Acyl_CoA_acyltransferase"/>
</dbReference>
<gene>
    <name evidence="4" type="ORF">GCM10009037_18510</name>
</gene>
<feature type="domain" description="N-acetyltransferase" evidence="3">
    <location>
        <begin position="30"/>
        <end position="172"/>
    </location>
</feature>
<dbReference type="InterPro" id="IPR000182">
    <property type="entry name" value="GNAT_dom"/>
</dbReference>
<keyword evidence="5" id="KW-1185">Reference proteome</keyword>
<sequence>MTQSTTRTTTPDERLREPSHSFLDADGERVTIDTATASDAAALRAMYGRFDPTDRAQGLPPARREERNEWVDTLLAGRSVVARRDGRTVGHAALLESGDGHELAVFVAPDARGVGVGTGLLRGLLGAHRSAGGGRVWLAVEPSNRCARALYRRFGFDVAERGRFEITMTRQV</sequence>
<keyword evidence="2" id="KW-0012">Acyltransferase</keyword>
<dbReference type="AlphaFoldDB" id="A0A830FAD2"/>